<accession>A0A2U1N110</accession>
<reference evidence="2 3" key="1">
    <citation type="journal article" date="2018" name="Mol. Plant">
        <title>The genome of Artemisia annua provides insight into the evolution of Asteraceae family and artemisinin biosynthesis.</title>
        <authorList>
            <person name="Shen Q."/>
            <person name="Zhang L."/>
            <person name="Liao Z."/>
            <person name="Wang S."/>
            <person name="Yan T."/>
            <person name="Shi P."/>
            <person name="Liu M."/>
            <person name="Fu X."/>
            <person name="Pan Q."/>
            <person name="Wang Y."/>
            <person name="Lv Z."/>
            <person name="Lu X."/>
            <person name="Zhang F."/>
            <person name="Jiang W."/>
            <person name="Ma Y."/>
            <person name="Chen M."/>
            <person name="Hao X."/>
            <person name="Li L."/>
            <person name="Tang Y."/>
            <person name="Lv G."/>
            <person name="Zhou Y."/>
            <person name="Sun X."/>
            <person name="Brodelius P.E."/>
            <person name="Rose J.K.C."/>
            <person name="Tang K."/>
        </authorList>
    </citation>
    <scope>NUCLEOTIDE SEQUENCE [LARGE SCALE GENOMIC DNA]</scope>
    <source>
        <strain evidence="3">cv. Huhao1</strain>
        <tissue evidence="2">Leaf</tissue>
    </source>
</reference>
<keyword evidence="3" id="KW-1185">Reference proteome</keyword>
<comment type="caution">
    <text evidence="2">The sequence shown here is derived from an EMBL/GenBank/DDBJ whole genome shotgun (WGS) entry which is preliminary data.</text>
</comment>
<evidence type="ECO:0000313" key="3">
    <source>
        <dbReference type="Proteomes" id="UP000245207"/>
    </source>
</evidence>
<protein>
    <recommendedName>
        <fullName evidence="1">Strawberry notch helicase C domain-containing protein</fullName>
    </recommendedName>
</protein>
<evidence type="ECO:0000313" key="2">
    <source>
        <dbReference type="EMBL" id="PWA67124.1"/>
    </source>
</evidence>
<name>A0A2U1N110_ARTAN</name>
<dbReference type="AlphaFoldDB" id="A0A2U1N110"/>
<feature type="domain" description="Strawberry notch helicase C" evidence="1">
    <location>
        <begin position="1"/>
        <end position="42"/>
    </location>
</feature>
<evidence type="ECO:0000259" key="1">
    <source>
        <dbReference type="Pfam" id="PF13871"/>
    </source>
</evidence>
<dbReference type="EMBL" id="PKPP01003893">
    <property type="protein sequence ID" value="PWA67124.1"/>
    <property type="molecule type" value="Genomic_DNA"/>
</dbReference>
<dbReference type="Pfam" id="PF13871">
    <property type="entry name" value="Helicase_C_4"/>
    <property type="match status" value="1"/>
</dbReference>
<proteinExistence type="predicted"/>
<dbReference type="OrthoDB" id="1936557at2759"/>
<sequence>MEMVNMHEKQLFVDGKKPFFIISEAGSVAIYLQANRRELDRRTWTDKFAEGGNVTLSHTEKTKIIAAKYSAMMAPNVVTLERRLASTYRKPETPHEMCFLNEYIGHIKEAITNFKTPNICCCTRGCVETIL</sequence>
<dbReference type="InterPro" id="IPR026937">
    <property type="entry name" value="SBNO_Helicase_C_dom"/>
</dbReference>
<dbReference type="Proteomes" id="UP000245207">
    <property type="component" value="Unassembled WGS sequence"/>
</dbReference>
<organism evidence="2 3">
    <name type="scientific">Artemisia annua</name>
    <name type="common">Sweet wormwood</name>
    <dbReference type="NCBI Taxonomy" id="35608"/>
    <lineage>
        <taxon>Eukaryota</taxon>
        <taxon>Viridiplantae</taxon>
        <taxon>Streptophyta</taxon>
        <taxon>Embryophyta</taxon>
        <taxon>Tracheophyta</taxon>
        <taxon>Spermatophyta</taxon>
        <taxon>Magnoliopsida</taxon>
        <taxon>eudicotyledons</taxon>
        <taxon>Gunneridae</taxon>
        <taxon>Pentapetalae</taxon>
        <taxon>asterids</taxon>
        <taxon>campanulids</taxon>
        <taxon>Asterales</taxon>
        <taxon>Asteraceae</taxon>
        <taxon>Asteroideae</taxon>
        <taxon>Anthemideae</taxon>
        <taxon>Artemisiinae</taxon>
        <taxon>Artemisia</taxon>
    </lineage>
</organism>
<gene>
    <name evidence="2" type="ORF">CTI12_AA324010</name>
</gene>